<feature type="compositionally biased region" description="Basic and acidic residues" evidence="1">
    <location>
        <begin position="89"/>
        <end position="99"/>
    </location>
</feature>
<protein>
    <submittedName>
        <fullName evidence="3">Galactokinase family protein</fullName>
    </submittedName>
</protein>
<dbReference type="PANTHER" id="PTHR34188">
    <property type="entry name" value="OS01G0299500 PROTEIN"/>
    <property type="match status" value="1"/>
</dbReference>
<reference evidence="3" key="2">
    <citation type="submission" date="2023-05" db="EMBL/GenBank/DDBJ databases">
        <authorList>
            <person name="Schelkunov M.I."/>
        </authorList>
    </citation>
    <scope>NUCLEOTIDE SEQUENCE</scope>
    <source>
        <strain evidence="3">Hsosn_3</strain>
        <tissue evidence="3">Leaf</tissue>
    </source>
</reference>
<feature type="compositionally biased region" description="Basic residues" evidence="1">
    <location>
        <begin position="100"/>
        <end position="112"/>
    </location>
</feature>
<evidence type="ECO:0000256" key="2">
    <source>
        <dbReference type="SAM" id="Phobius"/>
    </source>
</evidence>
<reference evidence="3" key="1">
    <citation type="submission" date="2023-02" db="EMBL/GenBank/DDBJ databases">
        <title>Genome of toxic invasive species Heracleum sosnowskyi carries increased number of genes despite the absence of recent whole-genome duplications.</title>
        <authorList>
            <person name="Schelkunov M."/>
            <person name="Shtratnikova V."/>
            <person name="Makarenko M."/>
            <person name="Klepikova A."/>
            <person name="Omelchenko D."/>
            <person name="Novikova G."/>
            <person name="Obukhova E."/>
            <person name="Bogdanov V."/>
            <person name="Penin A."/>
            <person name="Logacheva M."/>
        </authorList>
    </citation>
    <scope>NUCLEOTIDE SEQUENCE</scope>
    <source>
        <strain evidence="3">Hsosn_3</strain>
        <tissue evidence="3">Leaf</tissue>
    </source>
</reference>
<dbReference type="EMBL" id="JAUIZM010000057">
    <property type="protein sequence ID" value="KAK1350710.1"/>
    <property type="molecule type" value="Genomic_DNA"/>
</dbReference>
<name>A0AAD8GMZ0_9APIA</name>
<organism evidence="3 4">
    <name type="scientific">Heracleum sosnowskyi</name>
    <dbReference type="NCBI Taxonomy" id="360622"/>
    <lineage>
        <taxon>Eukaryota</taxon>
        <taxon>Viridiplantae</taxon>
        <taxon>Streptophyta</taxon>
        <taxon>Embryophyta</taxon>
        <taxon>Tracheophyta</taxon>
        <taxon>Spermatophyta</taxon>
        <taxon>Magnoliopsida</taxon>
        <taxon>eudicotyledons</taxon>
        <taxon>Gunneridae</taxon>
        <taxon>Pentapetalae</taxon>
        <taxon>asterids</taxon>
        <taxon>campanulids</taxon>
        <taxon>Apiales</taxon>
        <taxon>Apiaceae</taxon>
        <taxon>Apioideae</taxon>
        <taxon>apioid superclade</taxon>
        <taxon>Tordylieae</taxon>
        <taxon>Tordyliinae</taxon>
        <taxon>Heracleum</taxon>
    </lineage>
</organism>
<evidence type="ECO:0000313" key="4">
    <source>
        <dbReference type="Proteomes" id="UP001237642"/>
    </source>
</evidence>
<sequence length="253" mass="27575">MDQLPLEEREFEIDLEAGENTCDEARQADNVSAANSDNNLFDKLFRGYVSADVLEKGENGGNLKSSNGSVTSPERVKLLMDEKVQGEEVADLKENNIGRDKRKTLSAKKPPKPPRPPRGLSLDAADQKLIKEFAQLAMMKRARTERMKALKKMKAAKASSSSSSGNLFAMLFTVIFCLVLLFQGVSSRSSTASFAGSPESARVIDDGSILNANHWNPSTSGTELPSSVSPNSAEQFATLYRESKGSREARLIV</sequence>
<keyword evidence="2" id="KW-1133">Transmembrane helix</keyword>
<accession>A0AAD8GMZ0</accession>
<keyword evidence="2" id="KW-0472">Membrane</keyword>
<proteinExistence type="predicted"/>
<dbReference type="AlphaFoldDB" id="A0AAD8GMZ0"/>
<feature type="transmembrane region" description="Helical" evidence="2">
    <location>
        <begin position="167"/>
        <end position="185"/>
    </location>
</feature>
<gene>
    <name evidence="3" type="ORF">POM88_054581</name>
</gene>
<evidence type="ECO:0000256" key="1">
    <source>
        <dbReference type="SAM" id="MobiDB-lite"/>
    </source>
</evidence>
<dbReference type="Proteomes" id="UP001237642">
    <property type="component" value="Unassembled WGS sequence"/>
</dbReference>
<evidence type="ECO:0000313" key="3">
    <source>
        <dbReference type="EMBL" id="KAK1350710.1"/>
    </source>
</evidence>
<comment type="caution">
    <text evidence="3">The sequence shown here is derived from an EMBL/GenBank/DDBJ whole genome shotgun (WGS) entry which is preliminary data.</text>
</comment>
<dbReference type="PANTHER" id="PTHR34188:SF5">
    <property type="entry name" value="OS05G0131900 PROTEIN"/>
    <property type="match status" value="1"/>
</dbReference>
<feature type="region of interest" description="Disordered" evidence="1">
    <location>
        <begin position="89"/>
        <end position="123"/>
    </location>
</feature>
<keyword evidence="4" id="KW-1185">Reference proteome</keyword>
<keyword evidence="2" id="KW-0812">Transmembrane</keyword>